<evidence type="ECO:0000313" key="2">
    <source>
        <dbReference type="EMBL" id="KHF26385.1"/>
    </source>
</evidence>
<dbReference type="Gene3D" id="1.20.1050.10">
    <property type="match status" value="1"/>
</dbReference>
<dbReference type="EC" id="2.5.1.18" evidence="2"/>
<dbReference type="GO" id="GO:0006559">
    <property type="term" value="P:L-phenylalanine catabolic process"/>
    <property type="evidence" value="ECO:0007669"/>
    <property type="project" value="TreeGrafter"/>
</dbReference>
<dbReference type="Gene3D" id="3.40.30.10">
    <property type="entry name" value="Glutaredoxin"/>
    <property type="match status" value="1"/>
</dbReference>
<dbReference type="SUPFAM" id="SSF52833">
    <property type="entry name" value="Thioredoxin-like"/>
    <property type="match status" value="1"/>
</dbReference>
<dbReference type="InterPro" id="IPR036249">
    <property type="entry name" value="Thioredoxin-like_sf"/>
</dbReference>
<dbReference type="CDD" id="cd03194">
    <property type="entry name" value="GST_C_3"/>
    <property type="match status" value="1"/>
</dbReference>
<dbReference type="GO" id="GO:0016034">
    <property type="term" value="F:maleylacetoacetate isomerase activity"/>
    <property type="evidence" value="ECO:0007669"/>
    <property type="project" value="TreeGrafter"/>
</dbReference>
<evidence type="ECO:0000259" key="1">
    <source>
        <dbReference type="PROSITE" id="PS50404"/>
    </source>
</evidence>
<organism evidence="2 3">
    <name type="scientific">Solemya velum gill symbiont</name>
    <dbReference type="NCBI Taxonomy" id="2340"/>
    <lineage>
        <taxon>Bacteria</taxon>
        <taxon>Pseudomonadati</taxon>
        <taxon>Pseudomonadota</taxon>
        <taxon>Gammaproteobacteria</taxon>
        <taxon>sulfur-oxidizing symbionts</taxon>
    </lineage>
</organism>
<dbReference type="GO" id="GO:0006749">
    <property type="term" value="P:glutathione metabolic process"/>
    <property type="evidence" value="ECO:0007669"/>
    <property type="project" value="TreeGrafter"/>
</dbReference>
<sequence length="196" mass="22522">MKHYQVVFEEKRIALFTDTTTDELSIYNSDFKVPILKENEFEVWDSLSILEYVSEQYLSGQGWPADANARAVARSISTEMHSSFFNVRNELPMNCRKEFNGIKLSEGAVSEIERIKELWRRCRSEYGSGGEWLFGKYSIADAMFAPVALRFNGYNIQLDGIEKEYVNSVLAHPAIVEWIEAAKLETEVITEDEIDV</sequence>
<dbReference type="InterPro" id="IPR036282">
    <property type="entry name" value="Glutathione-S-Trfase_C_sf"/>
</dbReference>
<keyword evidence="2" id="KW-0808">Transferase</keyword>
<dbReference type="Proteomes" id="UP000030856">
    <property type="component" value="Unassembled WGS sequence"/>
</dbReference>
<feature type="domain" description="GST N-terminal" evidence="1">
    <location>
        <begin position="1"/>
        <end position="61"/>
    </location>
</feature>
<dbReference type="eggNOG" id="COG0625">
    <property type="taxonomic scope" value="Bacteria"/>
</dbReference>
<dbReference type="STRING" id="2340.JV46_22410"/>
<dbReference type="PANTHER" id="PTHR42673">
    <property type="entry name" value="MALEYLACETOACETATE ISOMERASE"/>
    <property type="match status" value="1"/>
</dbReference>
<dbReference type="AlphaFoldDB" id="A0A0B0HBI0"/>
<dbReference type="EMBL" id="JRAA01000001">
    <property type="protein sequence ID" value="KHF26385.1"/>
    <property type="molecule type" value="Genomic_DNA"/>
</dbReference>
<reference evidence="2 3" key="1">
    <citation type="journal article" date="2014" name="BMC Genomics">
        <title>The genome of the intracellular bacterium of the coastal bivalve, Solemya velum: a blueprint for thriving in and out of symbiosis.</title>
        <authorList>
            <person name="Dmytrenko O."/>
            <person name="Russell S.L."/>
            <person name="Loo W.T."/>
            <person name="Fontanez K.M."/>
            <person name="Liao L."/>
            <person name="Roeselers G."/>
            <person name="Sharma R."/>
            <person name="Stewart F.J."/>
            <person name="Newton I.L."/>
            <person name="Woyke T."/>
            <person name="Wu D."/>
            <person name="Lang J.M."/>
            <person name="Eisen J.A."/>
            <person name="Cavanaugh C.M."/>
        </authorList>
    </citation>
    <scope>NUCLEOTIDE SEQUENCE [LARGE SCALE GENOMIC DNA]</scope>
    <source>
        <strain evidence="2 3">WH</strain>
    </source>
</reference>
<comment type="caution">
    <text evidence="2">The sequence shown here is derived from an EMBL/GenBank/DDBJ whole genome shotgun (WGS) entry which is preliminary data.</text>
</comment>
<protein>
    <submittedName>
        <fullName evidence="2">Glutathione S-transferase</fullName>
        <ecNumber evidence="2">2.5.1.18</ecNumber>
    </submittedName>
</protein>
<dbReference type="PROSITE" id="PS50404">
    <property type="entry name" value="GST_NTER"/>
    <property type="match status" value="1"/>
</dbReference>
<keyword evidence="3" id="KW-1185">Reference proteome</keyword>
<dbReference type="GO" id="GO:0004364">
    <property type="term" value="F:glutathione transferase activity"/>
    <property type="evidence" value="ECO:0007669"/>
    <property type="project" value="UniProtKB-EC"/>
</dbReference>
<name>A0A0B0HBI0_SOVGS</name>
<dbReference type="PANTHER" id="PTHR42673:SF4">
    <property type="entry name" value="MALEYLACETOACETATE ISOMERASE"/>
    <property type="match status" value="1"/>
</dbReference>
<evidence type="ECO:0000313" key="3">
    <source>
        <dbReference type="Proteomes" id="UP000030856"/>
    </source>
</evidence>
<proteinExistence type="predicted"/>
<accession>A0A0B0HBI0</accession>
<gene>
    <name evidence="2" type="ORF">JV46_22410</name>
</gene>
<dbReference type="SUPFAM" id="SSF47616">
    <property type="entry name" value="GST C-terminal domain-like"/>
    <property type="match status" value="1"/>
</dbReference>
<dbReference type="InterPro" id="IPR004045">
    <property type="entry name" value="Glutathione_S-Trfase_N"/>
</dbReference>